<evidence type="ECO:0000313" key="3">
    <source>
        <dbReference type="EMBL" id="MFC4259452.1"/>
    </source>
</evidence>
<dbReference type="CDD" id="cd13666">
    <property type="entry name" value="PBP2_TRAP_DctP_like_1"/>
    <property type="match status" value="1"/>
</dbReference>
<dbReference type="InterPro" id="IPR018389">
    <property type="entry name" value="DctP_fam"/>
</dbReference>
<name>A0ABV8QGC0_9GAMM</name>
<accession>A0ABV8QGC0</accession>
<evidence type="ECO:0000256" key="1">
    <source>
        <dbReference type="ARBA" id="ARBA00022729"/>
    </source>
</evidence>
<protein>
    <submittedName>
        <fullName evidence="3">C4-dicarboxylate TRAP transporter substrate-binding protein</fullName>
    </submittedName>
</protein>
<dbReference type="PANTHER" id="PTHR33376">
    <property type="match status" value="1"/>
</dbReference>
<keyword evidence="1 2" id="KW-0732">Signal</keyword>
<evidence type="ECO:0000256" key="2">
    <source>
        <dbReference type="SAM" id="SignalP"/>
    </source>
</evidence>
<reference evidence="4" key="1">
    <citation type="journal article" date="2019" name="Int. J. Syst. Evol. Microbiol.">
        <title>The Global Catalogue of Microorganisms (GCM) 10K type strain sequencing project: providing services to taxonomists for standard genome sequencing and annotation.</title>
        <authorList>
            <consortium name="The Broad Institute Genomics Platform"/>
            <consortium name="The Broad Institute Genome Sequencing Center for Infectious Disease"/>
            <person name="Wu L."/>
            <person name="Ma J."/>
        </authorList>
    </citation>
    <scope>NUCLEOTIDE SEQUENCE [LARGE SCALE GENOMIC DNA]</scope>
    <source>
        <strain evidence="4">CECT 7297</strain>
    </source>
</reference>
<proteinExistence type="predicted"/>
<dbReference type="EMBL" id="JBHSDI010000013">
    <property type="protein sequence ID" value="MFC4259452.1"/>
    <property type="molecule type" value="Genomic_DNA"/>
</dbReference>
<gene>
    <name evidence="3" type="ORF">ACFOZ5_10470</name>
</gene>
<dbReference type="Pfam" id="PF03480">
    <property type="entry name" value="DctP"/>
    <property type="match status" value="1"/>
</dbReference>
<dbReference type="InterPro" id="IPR038404">
    <property type="entry name" value="TRAP_DctP_sf"/>
</dbReference>
<dbReference type="Gene3D" id="3.40.190.170">
    <property type="entry name" value="Bacterial extracellular solute-binding protein, family 7"/>
    <property type="match status" value="1"/>
</dbReference>
<organism evidence="3 4">
    <name type="scientific">Marinobacter lacisalsi</name>
    <dbReference type="NCBI Taxonomy" id="475979"/>
    <lineage>
        <taxon>Bacteria</taxon>
        <taxon>Pseudomonadati</taxon>
        <taxon>Pseudomonadota</taxon>
        <taxon>Gammaproteobacteria</taxon>
        <taxon>Pseudomonadales</taxon>
        <taxon>Marinobacteraceae</taxon>
        <taxon>Marinobacter</taxon>
    </lineage>
</organism>
<comment type="caution">
    <text evidence="3">The sequence shown here is derived from an EMBL/GenBank/DDBJ whole genome shotgun (WGS) entry which is preliminary data.</text>
</comment>
<dbReference type="PANTHER" id="PTHR33376:SF4">
    <property type="entry name" value="SIALIC ACID-BINDING PERIPLASMIC PROTEIN SIAP"/>
    <property type="match status" value="1"/>
</dbReference>
<sequence>MSTTKIGVALAIAGGLSTLSAHATNLTFASGYPQGSITSDALAVFESRLDELSNGELGARVFELSLLNLRETPAGIRDGMADMGVVLTPYFPADFAHTNMVAEVSMSIELTDGGSDQAGLVYTGAMSEFIFLNCKECRDEFSAQNQLFLGSAATPPYSLLCREKVDSLEALEGKNLRTSGAQWARWAESVGANPITMSVNEIYEGLSQGVVDCSVQSTSELSVFNLFEVVDDITVNYPSGVFSGVGSANMNLDTWRSLTDAQRQALLEATAILSAEFSWGYEKGAVDNEATARDQGIGITQATDAMNADNREFIEADLKTIAEAYSERYGIENAEAKIATFRELLGKWQGLINDVQSSEELADIYWKEVFSKVDAAQYGL</sequence>
<dbReference type="RefSeq" id="WP_379887014.1">
    <property type="nucleotide sequence ID" value="NZ_JBHSDI010000013.1"/>
</dbReference>
<feature type="chain" id="PRO_5045770355" evidence="2">
    <location>
        <begin position="24"/>
        <end position="380"/>
    </location>
</feature>
<evidence type="ECO:0000313" key="4">
    <source>
        <dbReference type="Proteomes" id="UP001595798"/>
    </source>
</evidence>
<dbReference type="Proteomes" id="UP001595798">
    <property type="component" value="Unassembled WGS sequence"/>
</dbReference>
<feature type="signal peptide" evidence="2">
    <location>
        <begin position="1"/>
        <end position="23"/>
    </location>
</feature>
<keyword evidence="4" id="KW-1185">Reference proteome</keyword>